<accession>A0AAU8JHB5</accession>
<protein>
    <submittedName>
        <fullName evidence="1">Uncharacterized protein</fullName>
    </submittedName>
</protein>
<dbReference type="RefSeq" id="WP_354635586.1">
    <property type="nucleotide sequence ID" value="NZ_CP159837.1"/>
</dbReference>
<sequence length="51" mass="5979">MTQLMSKRSPLKKKPGFYDNLWKQRFSQETRFLGVLVPINLGFERAIGHLT</sequence>
<proteinExistence type="predicted"/>
<organism evidence="1">
    <name type="scientific">Planktothricoides raciborskii GIHE-MW2</name>
    <dbReference type="NCBI Taxonomy" id="2792601"/>
    <lineage>
        <taxon>Bacteria</taxon>
        <taxon>Bacillati</taxon>
        <taxon>Cyanobacteriota</taxon>
        <taxon>Cyanophyceae</taxon>
        <taxon>Oscillatoriophycideae</taxon>
        <taxon>Oscillatoriales</taxon>
        <taxon>Oscillatoriaceae</taxon>
        <taxon>Planktothricoides</taxon>
    </lineage>
</organism>
<gene>
    <name evidence="1" type="ORF">ABWT76_000448</name>
</gene>
<reference evidence="1" key="1">
    <citation type="submission" date="2024-07" db="EMBL/GenBank/DDBJ databases">
        <authorList>
            <person name="Kim Y.J."/>
            <person name="Jeong J.Y."/>
        </authorList>
    </citation>
    <scope>NUCLEOTIDE SEQUENCE</scope>
    <source>
        <strain evidence="1">GIHE-MW2</strain>
    </source>
</reference>
<dbReference type="EMBL" id="CP159837">
    <property type="protein sequence ID" value="XCM37665.1"/>
    <property type="molecule type" value="Genomic_DNA"/>
</dbReference>
<dbReference type="AlphaFoldDB" id="A0AAU8JHB5"/>
<name>A0AAU8JHB5_9CYAN</name>
<evidence type="ECO:0000313" key="1">
    <source>
        <dbReference type="EMBL" id="XCM37665.1"/>
    </source>
</evidence>